<name>A0A9W8NMJ9_9PEZI</name>
<feature type="region of interest" description="Disordered" evidence="1">
    <location>
        <begin position="27"/>
        <end position="80"/>
    </location>
</feature>
<evidence type="ECO:0000259" key="2">
    <source>
        <dbReference type="Pfam" id="PF25545"/>
    </source>
</evidence>
<accession>A0A9W8NMJ9</accession>
<dbReference type="AlphaFoldDB" id="A0A9W8NMJ9"/>
<organism evidence="3 4">
    <name type="scientific">Xylaria arbuscula</name>
    <dbReference type="NCBI Taxonomy" id="114810"/>
    <lineage>
        <taxon>Eukaryota</taxon>
        <taxon>Fungi</taxon>
        <taxon>Dikarya</taxon>
        <taxon>Ascomycota</taxon>
        <taxon>Pezizomycotina</taxon>
        <taxon>Sordariomycetes</taxon>
        <taxon>Xylariomycetidae</taxon>
        <taxon>Xylariales</taxon>
        <taxon>Xylariaceae</taxon>
        <taxon>Xylaria</taxon>
    </lineage>
</organism>
<evidence type="ECO:0000256" key="1">
    <source>
        <dbReference type="SAM" id="MobiDB-lite"/>
    </source>
</evidence>
<dbReference type="Proteomes" id="UP001148614">
    <property type="component" value="Unassembled WGS sequence"/>
</dbReference>
<feature type="domain" description="DUF7924" evidence="2">
    <location>
        <begin position="219"/>
        <end position="388"/>
    </location>
</feature>
<reference evidence="3" key="1">
    <citation type="submission" date="2022-07" db="EMBL/GenBank/DDBJ databases">
        <title>Genome Sequence of Xylaria arbuscula.</title>
        <authorList>
            <person name="Buettner E."/>
        </authorList>
    </citation>
    <scope>NUCLEOTIDE SEQUENCE</scope>
    <source>
        <strain evidence="3">VT107</strain>
    </source>
</reference>
<feature type="compositionally biased region" description="Basic and acidic residues" evidence="1">
    <location>
        <begin position="44"/>
        <end position="61"/>
    </location>
</feature>
<dbReference type="InterPro" id="IPR057684">
    <property type="entry name" value="DUF7924"/>
</dbReference>
<proteinExistence type="predicted"/>
<feature type="compositionally biased region" description="Polar residues" evidence="1">
    <location>
        <begin position="398"/>
        <end position="416"/>
    </location>
</feature>
<keyword evidence="4" id="KW-1185">Reference proteome</keyword>
<feature type="region of interest" description="Disordered" evidence="1">
    <location>
        <begin position="157"/>
        <end position="185"/>
    </location>
</feature>
<dbReference type="Pfam" id="PF25545">
    <property type="entry name" value="DUF7924"/>
    <property type="match status" value="1"/>
</dbReference>
<feature type="compositionally biased region" description="Polar residues" evidence="1">
    <location>
        <begin position="165"/>
        <end position="185"/>
    </location>
</feature>
<feature type="region of interest" description="Disordered" evidence="1">
    <location>
        <begin position="398"/>
        <end position="424"/>
    </location>
</feature>
<evidence type="ECO:0000313" key="4">
    <source>
        <dbReference type="Proteomes" id="UP001148614"/>
    </source>
</evidence>
<dbReference type="EMBL" id="JANPWZ010000100">
    <property type="protein sequence ID" value="KAJ3579396.1"/>
    <property type="molecule type" value="Genomic_DNA"/>
</dbReference>
<dbReference type="PANTHER" id="PTHR42470">
    <property type="entry name" value="VAST DOMAIN-CONTAINING PROTEIN"/>
    <property type="match status" value="1"/>
</dbReference>
<sequence length="424" mass="47140">MDGRVSKSRRTRLKLSRALQQQLIEAITQKEIEAENPGTPIQKDSVREDHFRNTAKRRFDDISDIDESAEPSPKRARPAEIEVQQPQPLRAKVSYASFLQDFIDPIPHIYDHRGSVNIPEWLESLKTDRQTHCRSDGQLWYPRKETVSRRLTASVLEMSTKRNADGSTASNKSSDRGSLNPSSNIAEKDRGLYDLQLGASEPDVESTVVPNAGFGKRVCTPIPDILYGYDSTKAFLDRRSQMLAAGISVIGANHQGSIYPFFLVEFKGETSGSGSFFGATNQCLGGSATCVNSCESLNRLLKESQISKNKPEPLETVVFSAVTNGTEVRVHVSWKDSQKGYPMTRYPMAIVDSFLLHKPADLLALSKCISNIRDWALGKRLDHIREILDAIIESRQLPRTSKASPASSNRSDSTGSRKSRKTSP</sequence>
<comment type="caution">
    <text evidence="3">The sequence shown here is derived from an EMBL/GenBank/DDBJ whole genome shotgun (WGS) entry which is preliminary data.</text>
</comment>
<evidence type="ECO:0000313" key="3">
    <source>
        <dbReference type="EMBL" id="KAJ3579396.1"/>
    </source>
</evidence>
<gene>
    <name evidence="3" type="ORF">NPX13_g1166</name>
</gene>
<dbReference type="PANTHER" id="PTHR42470:SF1">
    <property type="entry name" value="VAST DOMAIN-CONTAINING PROTEIN"/>
    <property type="match status" value="1"/>
</dbReference>
<protein>
    <recommendedName>
        <fullName evidence="2">DUF7924 domain-containing protein</fullName>
    </recommendedName>
</protein>